<dbReference type="Pfam" id="PF06305">
    <property type="entry name" value="LapA_dom"/>
    <property type="match status" value="1"/>
</dbReference>
<evidence type="ECO:0000256" key="2">
    <source>
        <dbReference type="ARBA" id="ARBA00022692"/>
    </source>
</evidence>
<protein>
    <submittedName>
        <fullName evidence="8">LapA family protein</fullName>
    </submittedName>
</protein>
<feature type="domain" description="Lipopolysaccharide assembly protein A" evidence="7">
    <location>
        <begin position="46"/>
        <end position="97"/>
    </location>
</feature>
<dbReference type="GO" id="GO:0005886">
    <property type="term" value="C:plasma membrane"/>
    <property type="evidence" value="ECO:0007669"/>
    <property type="project" value="InterPro"/>
</dbReference>
<evidence type="ECO:0000313" key="9">
    <source>
        <dbReference type="Proteomes" id="UP000319103"/>
    </source>
</evidence>
<dbReference type="OrthoDB" id="3701191at2"/>
<accession>A0A540VWM6</accession>
<keyword evidence="2 6" id="KW-0812">Transmembrane</keyword>
<keyword evidence="4 6" id="KW-0472">Membrane</keyword>
<evidence type="ECO:0000256" key="6">
    <source>
        <dbReference type="SAM" id="Phobius"/>
    </source>
</evidence>
<evidence type="ECO:0000313" key="8">
    <source>
        <dbReference type="EMBL" id="TQF01148.1"/>
    </source>
</evidence>
<keyword evidence="9" id="KW-1185">Reference proteome</keyword>
<dbReference type="AlphaFoldDB" id="A0A540VWM6"/>
<evidence type="ECO:0000259" key="7">
    <source>
        <dbReference type="Pfam" id="PF06305"/>
    </source>
</evidence>
<feature type="region of interest" description="Disordered" evidence="5">
    <location>
        <begin position="94"/>
        <end position="126"/>
    </location>
</feature>
<sequence>MRIRLARPNAGGLGRDDRRSTRAAAAWVGATLFALVLLILLIFVLENGDSVEVAFFGAHGSIPLGVALLAAAFGILLVAAPGTGRILQLRRRLRGQETAAEPVVRPVRTPGRTDRTTSGNGDGPIS</sequence>
<dbReference type="EMBL" id="VIGB01000003">
    <property type="protein sequence ID" value="TQF01148.1"/>
    <property type="molecule type" value="Genomic_DNA"/>
</dbReference>
<dbReference type="InterPro" id="IPR010445">
    <property type="entry name" value="LapA_dom"/>
</dbReference>
<comment type="caution">
    <text evidence="8">The sequence shown here is derived from an EMBL/GenBank/DDBJ whole genome shotgun (WGS) entry which is preliminary data.</text>
</comment>
<evidence type="ECO:0000256" key="3">
    <source>
        <dbReference type="ARBA" id="ARBA00022989"/>
    </source>
</evidence>
<name>A0A540VWM6_9ACTN</name>
<keyword evidence="3 6" id="KW-1133">Transmembrane helix</keyword>
<evidence type="ECO:0000256" key="5">
    <source>
        <dbReference type="SAM" id="MobiDB-lite"/>
    </source>
</evidence>
<evidence type="ECO:0000256" key="4">
    <source>
        <dbReference type="ARBA" id="ARBA00023136"/>
    </source>
</evidence>
<feature type="transmembrane region" description="Helical" evidence="6">
    <location>
        <begin position="24"/>
        <end position="45"/>
    </location>
</feature>
<dbReference type="Proteomes" id="UP000319103">
    <property type="component" value="Unassembled WGS sequence"/>
</dbReference>
<keyword evidence="1" id="KW-1003">Cell membrane</keyword>
<proteinExistence type="predicted"/>
<gene>
    <name evidence="8" type="ORF">E6W39_01480</name>
</gene>
<feature type="transmembrane region" description="Helical" evidence="6">
    <location>
        <begin position="65"/>
        <end position="87"/>
    </location>
</feature>
<evidence type="ECO:0000256" key="1">
    <source>
        <dbReference type="ARBA" id="ARBA00022475"/>
    </source>
</evidence>
<organism evidence="8 9">
    <name type="scientific">Kitasatospora acidiphila</name>
    <dbReference type="NCBI Taxonomy" id="2567942"/>
    <lineage>
        <taxon>Bacteria</taxon>
        <taxon>Bacillati</taxon>
        <taxon>Actinomycetota</taxon>
        <taxon>Actinomycetes</taxon>
        <taxon>Kitasatosporales</taxon>
        <taxon>Streptomycetaceae</taxon>
        <taxon>Kitasatospora</taxon>
    </lineage>
</organism>
<reference evidence="8 9" key="1">
    <citation type="submission" date="2019-06" db="EMBL/GenBank/DDBJ databases">
        <title>Description of Kitasatospora acidophila sp. nov. isolated from pine grove soil, and reclassification of Streptomyces novaecaesareae to Kitasatospora novaeceasareae comb. nov.</title>
        <authorList>
            <person name="Kim M.J."/>
        </authorList>
    </citation>
    <scope>NUCLEOTIDE SEQUENCE [LARGE SCALE GENOMIC DNA]</scope>
    <source>
        <strain evidence="8 9">MMS16-CNU292</strain>
    </source>
</reference>